<name>A0ABT2MNZ5_9CYAN</name>
<evidence type="ECO:0000313" key="1">
    <source>
        <dbReference type="EMBL" id="MCT7966470.1"/>
    </source>
</evidence>
<evidence type="ECO:0000313" key="2">
    <source>
        <dbReference type="Proteomes" id="UP001525890"/>
    </source>
</evidence>
<dbReference type="RefSeq" id="WP_368006112.1">
    <property type="nucleotide sequence ID" value="NZ_JAMXFF010000010.1"/>
</dbReference>
<gene>
    <name evidence="1" type="ORF">NG799_09010</name>
</gene>
<organism evidence="1 2">
    <name type="scientific">Laspinema palackyanum D2a</name>
    <dbReference type="NCBI Taxonomy" id="2953684"/>
    <lineage>
        <taxon>Bacteria</taxon>
        <taxon>Bacillati</taxon>
        <taxon>Cyanobacteriota</taxon>
        <taxon>Cyanophyceae</taxon>
        <taxon>Oscillatoriophycideae</taxon>
        <taxon>Oscillatoriales</taxon>
        <taxon>Laspinemataceae</taxon>
        <taxon>Laspinema</taxon>
        <taxon>Laspinema palackyanum</taxon>
    </lineage>
</organism>
<dbReference type="EMBL" id="JAMXFF010000010">
    <property type="protein sequence ID" value="MCT7966470.1"/>
    <property type="molecule type" value="Genomic_DNA"/>
</dbReference>
<reference evidence="1 2" key="1">
    <citation type="journal article" date="2022" name="Front. Microbiol.">
        <title>High genomic differentiation and limited gene flow indicate recent cryptic speciation within the genus Laspinema (cyanobacteria).</title>
        <authorList>
            <person name="Stanojkovic A."/>
            <person name="Skoupy S."/>
            <person name="Skaloud P."/>
            <person name="Dvorak P."/>
        </authorList>
    </citation>
    <scope>NUCLEOTIDE SEQUENCE [LARGE SCALE GENOMIC DNA]</scope>
    <source>
        <strain evidence="1 2">D2a</strain>
    </source>
</reference>
<proteinExistence type="predicted"/>
<sequence length="94" mass="10223">MEEQNRGESAALVQILRECFEGSQKNPELESLNSERVQLHQGMTGVEAVLSSGRGGTGRNSMPVMSEPIKPKALITLELTKRLKVKPGGGYVKN</sequence>
<dbReference type="Proteomes" id="UP001525890">
    <property type="component" value="Unassembled WGS sequence"/>
</dbReference>
<protein>
    <submittedName>
        <fullName evidence="1">Uncharacterized protein</fullName>
    </submittedName>
</protein>
<keyword evidence="2" id="KW-1185">Reference proteome</keyword>
<comment type="caution">
    <text evidence="1">The sequence shown here is derived from an EMBL/GenBank/DDBJ whole genome shotgun (WGS) entry which is preliminary data.</text>
</comment>
<accession>A0ABT2MNZ5</accession>